<evidence type="ECO:0000256" key="1">
    <source>
        <dbReference type="SAM" id="MobiDB-lite"/>
    </source>
</evidence>
<dbReference type="STRING" id="1903952.BIT28_09125"/>
<comment type="caution">
    <text evidence="2">The sequence shown here is derived from an EMBL/GenBank/DDBJ whole genome shotgun (WGS) entry which is preliminary data.</text>
</comment>
<protein>
    <recommendedName>
        <fullName evidence="4">Lipoprotein</fullName>
    </recommendedName>
</protein>
<dbReference type="EMBL" id="MJIL01000084">
    <property type="protein sequence ID" value="OLQ74330.1"/>
    <property type="molecule type" value="Genomic_DNA"/>
</dbReference>
<sequence>MKKQIVSLVMLTLAGCASEVEVVQTCTYPTSAEDAPSWVCDPTVPVKEPTRFVVSSAQGSGDYELVKELAVNRGQQELYSTLMLEVRRETNDEYQRDSELGLETSSEAYQRVFSTTLSSQMYGMRLYRTVTDASGRVWVLVGLPEAQIKRAQQLAELQLREKAKQARPGKAHSAGSMLRLSNEEEV</sequence>
<evidence type="ECO:0000313" key="2">
    <source>
        <dbReference type="EMBL" id="OLQ74330.1"/>
    </source>
</evidence>
<dbReference type="AlphaFoldDB" id="A0A1Q9GIU3"/>
<accession>A0A1Q9GIU3</accession>
<dbReference type="Proteomes" id="UP000186905">
    <property type="component" value="Unassembled WGS sequence"/>
</dbReference>
<gene>
    <name evidence="2" type="ORF">BIT28_09125</name>
</gene>
<evidence type="ECO:0008006" key="4">
    <source>
        <dbReference type="Google" id="ProtNLM"/>
    </source>
</evidence>
<feature type="region of interest" description="Disordered" evidence="1">
    <location>
        <begin position="162"/>
        <end position="186"/>
    </location>
</feature>
<keyword evidence="3" id="KW-1185">Reference proteome</keyword>
<proteinExistence type="predicted"/>
<evidence type="ECO:0000313" key="3">
    <source>
        <dbReference type="Proteomes" id="UP000186905"/>
    </source>
</evidence>
<dbReference type="PROSITE" id="PS51257">
    <property type="entry name" value="PROKAR_LIPOPROTEIN"/>
    <property type="match status" value="1"/>
</dbReference>
<organism evidence="2 3">
    <name type="scientific">Photobacterium proteolyticum</name>
    <dbReference type="NCBI Taxonomy" id="1903952"/>
    <lineage>
        <taxon>Bacteria</taxon>
        <taxon>Pseudomonadati</taxon>
        <taxon>Pseudomonadota</taxon>
        <taxon>Gammaproteobacteria</taxon>
        <taxon>Vibrionales</taxon>
        <taxon>Vibrionaceae</taxon>
        <taxon>Photobacterium</taxon>
    </lineage>
</organism>
<dbReference type="RefSeq" id="WP_075765815.1">
    <property type="nucleotide sequence ID" value="NZ_MJIL01000084.1"/>
</dbReference>
<name>A0A1Q9GIU3_9GAMM</name>
<reference evidence="2 3" key="1">
    <citation type="submission" date="2016-09" db="EMBL/GenBank/DDBJ databases">
        <title>Photobacterium proteolyticum sp. nov. a protease producing bacterium isolated from ocean sediments of Laizhou Bay.</title>
        <authorList>
            <person name="Li Y."/>
        </authorList>
    </citation>
    <scope>NUCLEOTIDE SEQUENCE [LARGE SCALE GENOMIC DNA]</scope>
    <source>
        <strain evidence="2 3">13-12</strain>
    </source>
</reference>